<evidence type="ECO:0000313" key="1">
    <source>
        <dbReference type="EMBL" id="KAG5545854.1"/>
    </source>
</evidence>
<sequence>MGKQKVVIKVPMNEPKARTKAMKIAVGVPGVESAALAGQDKSQLEVVGDGIDAVGLTTLLRKSVGFSELVSVGPFPEKKDDPKKNEATPPVPVVGYYPYPYPYGAGHVYEIRDQNPDNCSIM</sequence>
<dbReference type="Gene3D" id="3.30.70.100">
    <property type="match status" value="1"/>
</dbReference>
<keyword evidence="2" id="KW-1185">Reference proteome</keyword>
<dbReference type="Proteomes" id="UP000823749">
    <property type="component" value="Chromosome 6"/>
</dbReference>
<comment type="caution">
    <text evidence="1">The sequence shown here is derived from an EMBL/GenBank/DDBJ whole genome shotgun (WGS) entry which is preliminary data.</text>
</comment>
<dbReference type="AlphaFoldDB" id="A0AAV6K0C5"/>
<name>A0AAV6K0C5_9ERIC</name>
<accession>A0AAV6K0C5</accession>
<gene>
    <name evidence="1" type="ORF">RHGRI_018120</name>
</gene>
<proteinExistence type="predicted"/>
<dbReference type="InterPro" id="IPR044296">
    <property type="entry name" value="HIPP46"/>
</dbReference>
<reference evidence="1 2" key="1">
    <citation type="submission" date="2020-08" db="EMBL/GenBank/DDBJ databases">
        <title>Plant Genome Project.</title>
        <authorList>
            <person name="Zhang R.-G."/>
        </authorList>
    </citation>
    <scope>NUCLEOTIDE SEQUENCE [LARGE SCALE GENOMIC DNA]</scope>
    <source>
        <strain evidence="1">WSP0</strain>
        <tissue evidence="1">Leaf</tissue>
    </source>
</reference>
<organism evidence="1 2">
    <name type="scientific">Rhododendron griersonianum</name>
    <dbReference type="NCBI Taxonomy" id="479676"/>
    <lineage>
        <taxon>Eukaryota</taxon>
        <taxon>Viridiplantae</taxon>
        <taxon>Streptophyta</taxon>
        <taxon>Embryophyta</taxon>
        <taxon>Tracheophyta</taxon>
        <taxon>Spermatophyta</taxon>
        <taxon>Magnoliopsida</taxon>
        <taxon>eudicotyledons</taxon>
        <taxon>Gunneridae</taxon>
        <taxon>Pentapetalae</taxon>
        <taxon>asterids</taxon>
        <taxon>Ericales</taxon>
        <taxon>Ericaceae</taxon>
        <taxon>Ericoideae</taxon>
        <taxon>Rhodoreae</taxon>
        <taxon>Rhododendron</taxon>
    </lineage>
</organism>
<dbReference type="EMBL" id="JACTNZ010000006">
    <property type="protein sequence ID" value="KAG5545854.1"/>
    <property type="molecule type" value="Genomic_DNA"/>
</dbReference>
<evidence type="ECO:0000313" key="2">
    <source>
        <dbReference type="Proteomes" id="UP000823749"/>
    </source>
</evidence>
<dbReference type="PANTHER" id="PTHR46371">
    <property type="entry name" value="OS04G0464100 PROTEIN"/>
    <property type="match status" value="1"/>
</dbReference>
<protein>
    <submittedName>
        <fullName evidence="1">Uncharacterized protein</fullName>
    </submittedName>
</protein>